<protein>
    <recommendedName>
        <fullName evidence="2">PDZ domain-containing protein</fullName>
    </recommendedName>
</protein>
<feature type="domain" description="PDZ" evidence="2">
    <location>
        <begin position="88"/>
        <end position="177"/>
    </location>
</feature>
<dbReference type="SUPFAM" id="SSF50156">
    <property type="entry name" value="PDZ domain-like"/>
    <property type="match status" value="1"/>
</dbReference>
<feature type="transmembrane region" description="Helical" evidence="1">
    <location>
        <begin position="45"/>
        <end position="63"/>
    </location>
</feature>
<dbReference type="PROSITE" id="PS50106">
    <property type="entry name" value="PDZ"/>
    <property type="match status" value="1"/>
</dbReference>
<dbReference type="InterPro" id="IPR036034">
    <property type="entry name" value="PDZ_sf"/>
</dbReference>
<dbReference type="SMART" id="SM00228">
    <property type="entry name" value="PDZ"/>
    <property type="match status" value="1"/>
</dbReference>
<organism evidence="3 4">
    <name type="scientific">Stenotrophomonas maltophilia</name>
    <name type="common">Pseudomonas maltophilia</name>
    <name type="synonym">Xanthomonas maltophilia</name>
    <dbReference type="NCBI Taxonomy" id="40324"/>
    <lineage>
        <taxon>Bacteria</taxon>
        <taxon>Pseudomonadati</taxon>
        <taxon>Pseudomonadota</taxon>
        <taxon>Gammaproteobacteria</taxon>
        <taxon>Lysobacterales</taxon>
        <taxon>Lysobacteraceae</taxon>
        <taxon>Stenotrophomonas</taxon>
        <taxon>Stenotrophomonas maltophilia group</taxon>
    </lineage>
</organism>
<sequence length="180" mass="18715">MKTLGFIATAIGLVMLLISCNMDVSVATGMGSRVNNIGLMQQQSMLVNVSLGLMLIGVIMWIAGRKKQGSDAEAPDEIRIYSAEEMKDLDVLLADKGWTGISLSASDPKVVHSVAAGSAAANAGVSPGDRIIQVDGQFSSNDLRANVMQLAGEPDSVAVLKLRRGDAAVTAEVVREASGG</sequence>
<evidence type="ECO:0000259" key="2">
    <source>
        <dbReference type="PROSITE" id="PS50106"/>
    </source>
</evidence>
<keyword evidence="1" id="KW-0472">Membrane</keyword>
<dbReference type="Proteomes" id="UP000487117">
    <property type="component" value="Unassembled WGS sequence"/>
</dbReference>
<evidence type="ECO:0000313" key="4">
    <source>
        <dbReference type="Proteomes" id="UP000487117"/>
    </source>
</evidence>
<dbReference type="PROSITE" id="PS51257">
    <property type="entry name" value="PROKAR_LIPOPROTEIN"/>
    <property type="match status" value="1"/>
</dbReference>
<name>A0A7V8JMI8_STEMA</name>
<keyword evidence="1" id="KW-0812">Transmembrane</keyword>
<dbReference type="EMBL" id="WNDS01000002">
    <property type="protein sequence ID" value="KAF1016214.1"/>
    <property type="molecule type" value="Genomic_DNA"/>
</dbReference>
<proteinExistence type="predicted"/>
<dbReference type="InterPro" id="IPR001478">
    <property type="entry name" value="PDZ"/>
</dbReference>
<dbReference type="Pfam" id="PF13180">
    <property type="entry name" value="PDZ_2"/>
    <property type="match status" value="1"/>
</dbReference>
<evidence type="ECO:0000256" key="1">
    <source>
        <dbReference type="SAM" id="Phobius"/>
    </source>
</evidence>
<keyword evidence="1" id="KW-1133">Transmembrane helix</keyword>
<evidence type="ECO:0000313" key="3">
    <source>
        <dbReference type="EMBL" id="KAF1016214.1"/>
    </source>
</evidence>
<dbReference type="AlphaFoldDB" id="A0A7V8JMI8"/>
<reference evidence="4" key="1">
    <citation type="journal article" date="2020" name="MBio">
        <title>Horizontal gene transfer to a defensive symbiont with a reduced genome amongst a multipartite beetle microbiome.</title>
        <authorList>
            <person name="Waterworth S.C."/>
            <person name="Florez L.V."/>
            <person name="Rees E.R."/>
            <person name="Hertweck C."/>
            <person name="Kaltenpoth M."/>
            <person name="Kwan J.C."/>
        </authorList>
    </citation>
    <scope>NUCLEOTIDE SEQUENCE [LARGE SCALE GENOMIC DNA]</scope>
</reference>
<comment type="caution">
    <text evidence="3">The sequence shown here is derived from an EMBL/GenBank/DDBJ whole genome shotgun (WGS) entry which is preliminary data.</text>
</comment>
<accession>A0A7V8JMI8</accession>
<dbReference type="Gene3D" id="2.30.42.10">
    <property type="match status" value="1"/>
</dbReference>
<gene>
    <name evidence="3" type="ORF">GAK31_01703</name>
</gene>